<feature type="compositionally biased region" description="Basic and acidic residues" evidence="7">
    <location>
        <begin position="78"/>
        <end position="110"/>
    </location>
</feature>
<dbReference type="Proteomes" id="UP000092462">
    <property type="component" value="Unassembled WGS sequence"/>
</dbReference>
<comment type="similarity">
    <text evidence="2">Belongs to the bZIP family. NFIL3 subfamily.</text>
</comment>
<dbReference type="Pfam" id="PF07716">
    <property type="entry name" value="bZIP_2"/>
    <property type="match status" value="1"/>
</dbReference>
<dbReference type="VEuPathDB" id="VectorBase:PPAI008653"/>
<comment type="subcellular location">
    <subcellularLocation>
        <location evidence="1">Nucleus</location>
    </subcellularLocation>
</comment>
<dbReference type="GO" id="GO:0005634">
    <property type="term" value="C:nucleus"/>
    <property type="evidence" value="ECO:0007669"/>
    <property type="project" value="UniProtKB-SubCell"/>
</dbReference>
<dbReference type="VEuPathDB" id="VectorBase:PPAPM1_006679"/>
<proteinExistence type="inferred from homology"/>
<evidence type="ECO:0000313" key="9">
    <source>
        <dbReference type="Proteomes" id="UP000092462"/>
    </source>
</evidence>
<dbReference type="GO" id="GO:0000981">
    <property type="term" value="F:DNA-binding transcription factor activity, RNA polymerase II-specific"/>
    <property type="evidence" value="ECO:0007669"/>
    <property type="project" value="TreeGrafter"/>
</dbReference>
<dbReference type="InterPro" id="IPR046347">
    <property type="entry name" value="bZIP_sf"/>
</dbReference>
<name>A0A1B0DK79_PHLPP</name>
<sequence>LKDICPERRISSLPLTIYPGIATSTAKEVPLGVPPIILASTSKCPLPSPVDTQCIYEASSSSADTNLSHGICRRQRGEKRPIPDDQKDEKYYERRKRNNEAAKKSRDARKLREDRIAFRAAILEHENSILRAQNLALREEISTLRQIVCPNTGTQTQIPTIST</sequence>
<reference evidence="8" key="1">
    <citation type="submission" date="2022-08" db="UniProtKB">
        <authorList>
            <consortium name="EnsemblMetazoa"/>
        </authorList>
    </citation>
    <scope>IDENTIFICATION</scope>
    <source>
        <strain evidence="8">Israel</strain>
    </source>
</reference>
<evidence type="ECO:0000256" key="3">
    <source>
        <dbReference type="ARBA" id="ARBA00023015"/>
    </source>
</evidence>
<dbReference type="InterPro" id="IPR040223">
    <property type="entry name" value="PAR_bZIP"/>
</dbReference>
<dbReference type="AlphaFoldDB" id="A0A1B0DK79"/>
<evidence type="ECO:0000256" key="6">
    <source>
        <dbReference type="ARBA" id="ARBA00023242"/>
    </source>
</evidence>
<dbReference type="FunFam" id="1.20.5.170:FF:000025">
    <property type="entry name" value="nuclear factor interleukin-3-regulated protein-like"/>
    <property type="match status" value="1"/>
</dbReference>
<accession>A0A1B0DK79</accession>
<dbReference type="EnsemblMetazoa" id="PPAI008653-RA">
    <property type="protein sequence ID" value="PPAI008653-PA"/>
    <property type="gene ID" value="PPAI008653"/>
</dbReference>
<dbReference type="PANTHER" id="PTHR11988">
    <property type="entry name" value="THYROTROPH EMBRYONIC FACTOR RELATED"/>
    <property type="match status" value="1"/>
</dbReference>
<organism evidence="8 9">
    <name type="scientific">Phlebotomus papatasi</name>
    <name type="common">Sandfly</name>
    <dbReference type="NCBI Taxonomy" id="29031"/>
    <lineage>
        <taxon>Eukaryota</taxon>
        <taxon>Metazoa</taxon>
        <taxon>Ecdysozoa</taxon>
        <taxon>Arthropoda</taxon>
        <taxon>Hexapoda</taxon>
        <taxon>Insecta</taxon>
        <taxon>Pterygota</taxon>
        <taxon>Neoptera</taxon>
        <taxon>Endopterygota</taxon>
        <taxon>Diptera</taxon>
        <taxon>Nematocera</taxon>
        <taxon>Psychodoidea</taxon>
        <taxon>Psychodidae</taxon>
        <taxon>Phlebotomus</taxon>
        <taxon>Phlebotomus</taxon>
    </lineage>
</organism>
<evidence type="ECO:0000256" key="7">
    <source>
        <dbReference type="SAM" id="MobiDB-lite"/>
    </source>
</evidence>
<dbReference type="CDD" id="cd14695">
    <property type="entry name" value="bZIP_HLF"/>
    <property type="match status" value="1"/>
</dbReference>
<dbReference type="InterPro" id="IPR004827">
    <property type="entry name" value="bZIP"/>
</dbReference>
<dbReference type="PROSITE" id="PS50217">
    <property type="entry name" value="BZIP"/>
    <property type="match status" value="1"/>
</dbReference>
<dbReference type="SMART" id="SM00338">
    <property type="entry name" value="BRLZ"/>
    <property type="match status" value="1"/>
</dbReference>
<evidence type="ECO:0000256" key="5">
    <source>
        <dbReference type="ARBA" id="ARBA00023163"/>
    </source>
</evidence>
<dbReference type="SUPFAM" id="SSF57959">
    <property type="entry name" value="Leucine zipper domain"/>
    <property type="match status" value="1"/>
</dbReference>
<keyword evidence="3" id="KW-0805">Transcription regulation</keyword>
<evidence type="ECO:0000256" key="1">
    <source>
        <dbReference type="ARBA" id="ARBA00004123"/>
    </source>
</evidence>
<protein>
    <submittedName>
        <fullName evidence="8">Uncharacterized protein</fullName>
    </submittedName>
</protein>
<dbReference type="PANTHER" id="PTHR11988:SF55">
    <property type="entry name" value="BZIP DOMAIN-CONTAINING PROTEIN"/>
    <property type="match status" value="1"/>
</dbReference>
<keyword evidence="6" id="KW-0539">Nucleus</keyword>
<evidence type="ECO:0000256" key="2">
    <source>
        <dbReference type="ARBA" id="ARBA00006079"/>
    </source>
</evidence>
<evidence type="ECO:0000256" key="4">
    <source>
        <dbReference type="ARBA" id="ARBA00023125"/>
    </source>
</evidence>
<keyword evidence="5" id="KW-0804">Transcription</keyword>
<keyword evidence="9" id="KW-1185">Reference proteome</keyword>
<feature type="region of interest" description="Disordered" evidence="7">
    <location>
        <begin position="63"/>
        <end position="110"/>
    </location>
</feature>
<dbReference type="EMBL" id="AJVK01035319">
    <property type="status" value="NOT_ANNOTATED_CDS"/>
    <property type="molecule type" value="Genomic_DNA"/>
</dbReference>
<keyword evidence="4" id="KW-0238">DNA-binding</keyword>
<dbReference type="Gene3D" id="1.20.5.170">
    <property type="match status" value="1"/>
</dbReference>
<dbReference type="GO" id="GO:0000978">
    <property type="term" value="F:RNA polymerase II cis-regulatory region sequence-specific DNA binding"/>
    <property type="evidence" value="ECO:0007669"/>
    <property type="project" value="TreeGrafter"/>
</dbReference>
<evidence type="ECO:0000313" key="8">
    <source>
        <dbReference type="EnsemblMetazoa" id="PPAI008653-PA"/>
    </source>
</evidence>